<proteinExistence type="inferred from homology"/>
<dbReference type="GO" id="GO:0022857">
    <property type="term" value="F:transmembrane transporter activity"/>
    <property type="evidence" value="ECO:0007669"/>
    <property type="project" value="InterPro"/>
</dbReference>
<protein>
    <submittedName>
        <fullName evidence="7">RND family efflux transporter, MFP subunit</fullName>
    </submittedName>
</protein>
<dbReference type="GO" id="GO:0046677">
    <property type="term" value="P:response to antibiotic"/>
    <property type="evidence" value="ECO:0007669"/>
    <property type="project" value="TreeGrafter"/>
</dbReference>
<dbReference type="InterPro" id="IPR058626">
    <property type="entry name" value="MdtA-like_b-barrel"/>
</dbReference>
<dbReference type="SUPFAM" id="SSF111369">
    <property type="entry name" value="HlyD-like secretion proteins"/>
    <property type="match status" value="1"/>
</dbReference>
<sequence length="446" mass="47993">MACARSRWGQKENSYEPNAVTLGAVGRWRSIWNATGSLVRRFQIYKTETEPVFQRSASIAAVLLTLSAGLSACSEEKTAAQAAPPPPPQVTVAKPTKKIVADYDEYVGRFVALDFVEVRARVSGYLDKIHFTDGQMVKVGDPLFTIDRRPFQAALDQANASIAQAEANVAFAQSDLERGESLVRGTTITQQSLDQRLQAKRVAEANLTAQKAASRQFALDLDFTELAAPIAGRIGDRRVSVGNLVTGGTAGSTTLLATIASVDPIRFEFTMDEASYLRYLKAASAKSVDSTGRGLSMSAQLKLIDEKDFVHEGQIDFVDNAIDKSSGTIRGRAVFKNTDGRLTPGMFGRIRIVASEPAEALLVPDAAIGTEQVRKFVYAVGSDNVATPKYVTIGPLVDGLRVVTGLTPDDTIIVNGLMRIRPGAKVTPQQAAADASNPKDQTVRTQ</sequence>
<dbReference type="NCBIfam" id="TIGR01730">
    <property type="entry name" value="RND_mfp"/>
    <property type="match status" value="1"/>
</dbReference>
<keyword evidence="8" id="KW-1185">Reference proteome</keyword>
<feature type="domain" description="Multidrug resistance protein MdtA-like alpha-helical hairpin" evidence="4">
    <location>
        <begin position="155"/>
        <end position="224"/>
    </location>
</feature>
<dbReference type="AlphaFoldDB" id="A0A1I7NWV2"/>
<dbReference type="OrthoDB" id="8435523at2"/>
<comment type="similarity">
    <text evidence="1">Belongs to the membrane fusion protein (MFP) (TC 8.A.1) family.</text>
</comment>
<evidence type="ECO:0000259" key="6">
    <source>
        <dbReference type="Pfam" id="PF25944"/>
    </source>
</evidence>
<evidence type="ECO:0000313" key="8">
    <source>
        <dbReference type="Proteomes" id="UP000199423"/>
    </source>
</evidence>
<evidence type="ECO:0000259" key="5">
    <source>
        <dbReference type="Pfam" id="PF25917"/>
    </source>
</evidence>
<dbReference type="InterPro" id="IPR006143">
    <property type="entry name" value="RND_pump_MFP"/>
</dbReference>
<dbReference type="PANTHER" id="PTHR30158">
    <property type="entry name" value="ACRA/E-RELATED COMPONENT OF DRUG EFFLUX TRANSPORTER"/>
    <property type="match status" value="1"/>
</dbReference>
<dbReference type="STRING" id="51670.SAMN04488557_4173"/>
<feature type="domain" description="Multidrug resistance protein MdtA-like barrel-sandwich hybrid" evidence="5">
    <location>
        <begin position="116"/>
        <end position="252"/>
    </location>
</feature>
<dbReference type="Gene3D" id="1.10.287.470">
    <property type="entry name" value="Helix hairpin bin"/>
    <property type="match status" value="1"/>
</dbReference>
<reference evidence="8" key="1">
    <citation type="submission" date="2016-10" db="EMBL/GenBank/DDBJ databases">
        <authorList>
            <person name="Varghese N."/>
            <person name="Submissions S."/>
        </authorList>
    </citation>
    <scope>NUCLEOTIDE SEQUENCE [LARGE SCALE GENOMIC DNA]</scope>
    <source>
        <strain evidence="8">DSM 1565</strain>
    </source>
</reference>
<dbReference type="InterPro" id="IPR058625">
    <property type="entry name" value="MdtA-like_BSH"/>
</dbReference>
<keyword evidence="2" id="KW-0175">Coiled coil</keyword>
<name>A0A1I7NWV2_9HYPH</name>
<dbReference type="GO" id="GO:0030313">
    <property type="term" value="C:cell envelope"/>
    <property type="evidence" value="ECO:0007669"/>
    <property type="project" value="UniProtKB-SubCell"/>
</dbReference>
<gene>
    <name evidence="7" type="ORF">SAMN04488557_4173</name>
</gene>
<feature type="coiled-coil region" evidence="2">
    <location>
        <begin position="155"/>
        <end position="182"/>
    </location>
</feature>
<evidence type="ECO:0000256" key="1">
    <source>
        <dbReference type="ARBA" id="ARBA00009477"/>
    </source>
</evidence>
<dbReference type="Pfam" id="PF25944">
    <property type="entry name" value="Beta-barrel_RND"/>
    <property type="match status" value="1"/>
</dbReference>
<feature type="domain" description="Multidrug resistance protein MdtA-like beta-barrel" evidence="6">
    <location>
        <begin position="264"/>
        <end position="353"/>
    </location>
</feature>
<dbReference type="Gene3D" id="2.40.30.170">
    <property type="match status" value="1"/>
</dbReference>
<organism evidence="7 8">
    <name type="scientific">Hyphomicrobium facile</name>
    <dbReference type="NCBI Taxonomy" id="51670"/>
    <lineage>
        <taxon>Bacteria</taxon>
        <taxon>Pseudomonadati</taxon>
        <taxon>Pseudomonadota</taxon>
        <taxon>Alphaproteobacteria</taxon>
        <taxon>Hyphomicrobiales</taxon>
        <taxon>Hyphomicrobiaceae</taxon>
        <taxon>Hyphomicrobium</taxon>
    </lineage>
</organism>
<evidence type="ECO:0000313" key="7">
    <source>
        <dbReference type="EMBL" id="SFV39147.1"/>
    </source>
</evidence>
<evidence type="ECO:0000259" key="4">
    <source>
        <dbReference type="Pfam" id="PF25876"/>
    </source>
</evidence>
<dbReference type="EMBL" id="FPCH01000005">
    <property type="protein sequence ID" value="SFV39147.1"/>
    <property type="molecule type" value="Genomic_DNA"/>
</dbReference>
<dbReference type="GO" id="GO:0005886">
    <property type="term" value="C:plasma membrane"/>
    <property type="evidence" value="ECO:0007669"/>
    <property type="project" value="TreeGrafter"/>
</dbReference>
<dbReference type="Proteomes" id="UP000199423">
    <property type="component" value="Unassembled WGS sequence"/>
</dbReference>
<evidence type="ECO:0000256" key="2">
    <source>
        <dbReference type="SAM" id="Coils"/>
    </source>
</evidence>
<feature type="region of interest" description="Disordered" evidence="3">
    <location>
        <begin position="425"/>
        <end position="446"/>
    </location>
</feature>
<dbReference type="Pfam" id="PF25876">
    <property type="entry name" value="HH_MFP_RND"/>
    <property type="match status" value="1"/>
</dbReference>
<evidence type="ECO:0000256" key="3">
    <source>
        <dbReference type="SAM" id="MobiDB-lite"/>
    </source>
</evidence>
<dbReference type="Gene3D" id="2.40.50.100">
    <property type="match status" value="1"/>
</dbReference>
<accession>A0A1I7NWV2</accession>
<dbReference type="InterPro" id="IPR058624">
    <property type="entry name" value="MdtA-like_HH"/>
</dbReference>
<dbReference type="Gene3D" id="2.40.420.20">
    <property type="match status" value="1"/>
</dbReference>
<dbReference type="Pfam" id="PF25917">
    <property type="entry name" value="BSH_RND"/>
    <property type="match status" value="1"/>
</dbReference>
<dbReference type="PANTHER" id="PTHR30158:SF10">
    <property type="entry name" value="CATION EFFLUX PUMP"/>
    <property type="match status" value="1"/>
</dbReference>